<proteinExistence type="predicted"/>
<dbReference type="GO" id="GO:0061608">
    <property type="term" value="F:nuclear import signal receptor activity"/>
    <property type="evidence" value="ECO:0007669"/>
    <property type="project" value="TreeGrafter"/>
</dbReference>
<protein>
    <submittedName>
        <fullName evidence="3">Protein OPI10</fullName>
    </submittedName>
</protein>
<dbReference type="GO" id="GO:0006606">
    <property type="term" value="P:protein import into nucleus"/>
    <property type="evidence" value="ECO:0007669"/>
    <property type="project" value="TreeGrafter"/>
</dbReference>
<dbReference type="GO" id="GO:0005634">
    <property type="term" value="C:nucleus"/>
    <property type="evidence" value="ECO:0007669"/>
    <property type="project" value="TreeGrafter"/>
</dbReference>
<sequence>MTNLDGMTASELREKLLEHGHDIPSSISKDFMVKTLKKAMEEKKKTSTTAGPQSTGNVTSGRKTPPRNVDPPRAVVRPTAPEISAPTTTPPRTTRMSTSRNNARQSVGGVVSNSDLPNEPLRRSTPARRGGLKATRHSISNIPPVRVRTPPRTIVSSSRREVYQEDDNEEDDEEPMSQDSSAVGFWSQQQQQPTQQIPTRSSLRPSPLKRARPSDSPNHQTHSLFGNATTEALMSSMDSSGFVKRQSSTISYSSPSTTSKGRFGLIVNGRKIQTDCIPNDELNPGKFIFNIPDADSVKIIVVFLPESEQFTPGTAGQIYFGWPDERNEIKWHMLGHISNIRPSAIFDISDFKQAIVPAAGNSRFSFGVFASGNNNTRRLSGPTNAQIGISIESLQVVASSTHPQVQL</sequence>
<organism evidence="3 4">
    <name type="scientific">Folsomia candida</name>
    <name type="common">Springtail</name>
    <dbReference type="NCBI Taxonomy" id="158441"/>
    <lineage>
        <taxon>Eukaryota</taxon>
        <taxon>Metazoa</taxon>
        <taxon>Ecdysozoa</taxon>
        <taxon>Arthropoda</taxon>
        <taxon>Hexapoda</taxon>
        <taxon>Collembola</taxon>
        <taxon>Entomobryomorpha</taxon>
        <taxon>Isotomoidea</taxon>
        <taxon>Isotomidae</taxon>
        <taxon>Proisotominae</taxon>
        <taxon>Folsomia</taxon>
    </lineage>
</organism>
<accession>A0A226E2Y6</accession>
<feature type="compositionally biased region" description="Polar residues" evidence="1">
    <location>
        <begin position="101"/>
        <end position="116"/>
    </location>
</feature>
<evidence type="ECO:0000259" key="2">
    <source>
        <dbReference type="Pfam" id="PF05603"/>
    </source>
</evidence>
<comment type="caution">
    <text evidence="3">The sequence shown here is derived from an EMBL/GenBank/DDBJ whole genome shotgun (WGS) entry which is preliminary data.</text>
</comment>
<dbReference type="InterPro" id="IPR008493">
    <property type="entry name" value="Hikeshi-like_N"/>
</dbReference>
<dbReference type="PANTHER" id="PTHR12925:SF0">
    <property type="entry name" value="PROTEIN HIKESHI"/>
    <property type="match status" value="1"/>
</dbReference>
<dbReference type="GO" id="GO:0030544">
    <property type="term" value="F:Hsp70 protein binding"/>
    <property type="evidence" value="ECO:0007669"/>
    <property type="project" value="TreeGrafter"/>
</dbReference>
<feature type="compositionally biased region" description="Low complexity" evidence="1">
    <location>
        <begin position="142"/>
        <end position="155"/>
    </location>
</feature>
<keyword evidence="4" id="KW-1185">Reference proteome</keyword>
<evidence type="ECO:0000256" key="1">
    <source>
        <dbReference type="SAM" id="MobiDB-lite"/>
    </source>
</evidence>
<evidence type="ECO:0000313" key="3">
    <source>
        <dbReference type="EMBL" id="OXA50856.1"/>
    </source>
</evidence>
<evidence type="ECO:0000313" key="4">
    <source>
        <dbReference type="Proteomes" id="UP000198287"/>
    </source>
</evidence>
<name>A0A226E2Y6_FOLCA</name>
<dbReference type="AlphaFoldDB" id="A0A226E2Y6"/>
<reference evidence="3 4" key="1">
    <citation type="submission" date="2015-12" db="EMBL/GenBank/DDBJ databases">
        <title>The genome of Folsomia candida.</title>
        <authorList>
            <person name="Faddeeva A."/>
            <person name="Derks M.F."/>
            <person name="Anvar Y."/>
            <person name="Smit S."/>
            <person name="Van Straalen N."/>
            <person name="Roelofs D."/>
        </authorList>
    </citation>
    <scope>NUCLEOTIDE SEQUENCE [LARGE SCALE GENOMIC DNA]</scope>
    <source>
        <strain evidence="3 4">VU population</strain>
        <tissue evidence="3">Whole body</tissue>
    </source>
</reference>
<dbReference type="InterPro" id="IPR031318">
    <property type="entry name" value="OPI10"/>
</dbReference>
<feature type="compositionally biased region" description="Acidic residues" evidence="1">
    <location>
        <begin position="164"/>
        <end position="176"/>
    </location>
</feature>
<dbReference type="Pfam" id="PF05603">
    <property type="entry name" value="Hikeshi-like_N"/>
    <property type="match status" value="1"/>
</dbReference>
<feature type="compositionally biased region" description="Polar residues" evidence="1">
    <location>
        <begin position="51"/>
        <end position="62"/>
    </location>
</feature>
<dbReference type="STRING" id="158441.A0A226E2Y6"/>
<feature type="compositionally biased region" description="Low complexity" evidence="1">
    <location>
        <begin position="84"/>
        <end position="100"/>
    </location>
</feature>
<dbReference type="Proteomes" id="UP000198287">
    <property type="component" value="Unassembled WGS sequence"/>
</dbReference>
<feature type="region of interest" description="Disordered" evidence="1">
    <location>
        <begin position="38"/>
        <end position="223"/>
    </location>
</feature>
<feature type="compositionally biased region" description="Low complexity" evidence="1">
    <location>
        <begin position="188"/>
        <end position="199"/>
    </location>
</feature>
<gene>
    <name evidence="3" type="ORF">Fcan01_14036</name>
</gene>
<dbReference type="EMBL" id="LNIX01000008">
    <property type="protein sequence ID" value="OXA50856.1"/>
    <property type="molecule type" value="Genomic_DNA"/>
</dbReference>
<dbReference type="GO" id="GO:0005829">
    <property type="term" value="C:cytosol"/>
    <property type="evidence" value="ECO:0007669"/>
    <property type="project" value="TreeGrafter"/>
</dbReference>
<dbReference type="OrthoDB" id="10248398at2759"/>
<dbReference type="PANTHER" id="PTHR12925">
    <property type="entry name" value="HIKESHI FAMILY MEMBER"/>
    <property type="match status" value="1"/>
</dbReference>
<feature type="domain" description="Hikeshi-like N-terminal" evidence="2">
    <location>
        <begin position="266"/>
        <end position="401"/>
    </location>
</feature>